<feature type="non-terminal residue" evidence="1">
    <location>
        <position position="142"/>
    </location>
</feature>
<evidence type="ECO:0000313" key="1">
    <source>
        <dbReference type="EMBL" id="CAD7239016.1"/>
    </source>
</evidence>
<dbReference type="GO" id="GO:0016884">
    <property type="term" value="F:carbon-nitrogen ligase activity, with glutamine as amido-N-donor"/>
    <property type="evidence" value="ECO:0007669"/>
    <property type="project" value="InterPro"/>
</dbReference>
<dbReference type="InterPro" id="IPR023168">
    <property type="entry name" value="GatB_Yqey_C_2"/>
</dbReference>
<dbReference type="InterPro" id="IPR019004">
    <property type="entry name" value="YqeY/Aim41"/>
</dbReference>
<sequence>MSLEEKIMTDLKEAMKAKDQVALRSIRAIKAAILLAKTDGSGKELDEAAEIKMLQKLVKQRQESYDIYKKEGREELAQTEKEEIDVIQKYLPKQLSEEEIRPIIKQIVVDTAASSMKDMGKVMGIAGQKLAGQADGKTISSI</sequence>
<dbReference type="Gene3D" id="1.10.1510.10">
    <property type="entry name" value="Uncharacterised protein YqeY/AIM41 PF09424, N-terminal domain"/>
    <property type="match status" value="1"/>
</dbReference>
<accession>A0A7R8WY52</accession>
<dbReference type="InterPro" id="IPR003789">
    <property type="entry name" value="Asn/Gln_tRNA_amidoTrase-B-like"/>
</dbReference>
<gene>
    <name evidence="1" type="ORF">CTOB1V02_LOCUS16831</name>
</gene>
<dbReference type="SUPFAM" id="SSF89095">
    <property type="entry name" value="GatB/YqeY motif"/>
    <property type="match status" value="1"/>
</dbReference>
<protein>
    <submittedName>
        <fullName evidence="1">Uncharacterized protein</fullName>
    </submittedName>
</protein>
<dbReference type="EMBL" id="OB713790">
    <property type="protein sequence ID" value="CAD7239016.1"/>
    <property type="molecule type" value="Genomic_DNA"/>
</dbReference>
<proteinExistence type="predicted"/>
<dbReference type="OrthoDB" id="8300277at2759"/>
<dbReference type="InterPro" id="IPR042184">
    <property type="entry name" value="YqeY/Aim41_N"/>
</dbReference>
<dbReference type="AlphaFoldDB" id="A0A7R8WY52"/>
<reference evidence="1" key="1">
    <citation type="submission" date="2020-11" db="EMBL/GenBank/DDBJ databases">
        <authorList>
            <person name="Tran Van P."/>
        </authorList>
    </citation>
    <scope>NUCLEOTIDE SEQUENCE</scope>
</reference>
<dbReference type="PANTHER" id="PTHR28055:SF1">
    <property type="entry name" value="ALTERED INHERITANCE OF MITOCHONDRIA PROTEIN 41, MITOCHONDRIAL"/>
    <property type="match status" value="1"/>
</dbReference>
<dbReference type="Pfam" id="PF09424">
    <property type="entry name" value="YqeY"/>
    <property type="match status" value="1"/>
</dbReference>
<name>A0A7R8WY52_9CRUS</name>
<dbReference type="PANTHER" id="PTHR28055">
    <property type="entry name" value="ALTERED INHERITANCE OF MITOCHONDRIA PROTEIN 41, MITOCHONDRIAL"/>
    <property type="match status" value="1"/>
</dbReference>
<organism evidence="1">
    <name type="scientific">Cyprideis torosa</name>
    <dbReference type="NCBI Taxonomy" id="163714"/>
    <lineage>
        <taxon>Eukaryota</taxon>
        <taxon>Metazoa</taxon>
        <taxon>Ecdysozoa</taxon>
        <taxon>Arthropoda</taxon>
        <taxon>Crustacea</taxon>
        <taxon>Oligostraca</taxon>
        <taxon>Ostracoda</taxon>
        <taxon>Podocopa</taxon>
        <taxon>Podocopida</taxon>
        <taxon>Cytherocopina</taxon>
        <taxon>Cytheroidea</taxon>
        <taxon>Cytherideidae</taxon>
        <taxon>Cyprideis</taxon>
    </lineage>
</organism>
<dbReference type="Gene3D" id="1.10.10.410">
    <property type="match status" value="1"/>
</dbReference>